<protein>
    <recommendedName>
        <fullName evidence="4">Myb-like domain-containing protein</fullName>
    </recommendedName>
</protein>
<dbReference type="InterPro" id="IPR009057">
    <property type="entry name" value="Homeodomain-like_sf"/>
</dbReference>
<evidence type="ECO:0008006" key="4">
    <source>
        <dbReference type="Google" id="ProtNLM"/>
    </source>
</evidence>
<dbReference type="PANTHER" id="PTHR41733:SF1">
    <property type="entry name" value="CHROMOSOME UNDETERMINED SCAFFOLD_30, WHOLE GENOME SHOTGUN SEQUENCE"/>
    <property type="match status" value="1"/>
</dbReference>
<accession>A0A061R4K5</accession>
<gene>
    <name evidence="2" type="ORF">TSPGSL018_15594</name>
    <name evidence="3" type="ORF">TSPGSL018_7235</name>
</gene>
<dbReference type="EMBL" id="GBEZ01021079">
    <property type="protein sequence ID" value="JAC65644.1"/>
    <property type="molecule type" value="Transcribed_RNA"/>
</dbReference>
<proteinExistence type="predicted"/>
<dbReference type="EMBL" id="GBEZ01017232">
    <property type="protein sequence ID" value="JAC69090.1"/>
    <property type="molecule type" value="Transcribed_RNA"/>
</dbReference>
<feature type="region of interest" description="Disordered" evidence="1">
    <location>
        <begin position="206"/>
        <end position="242"/>
    </location>
</feature>
<evidence type="ECO:0000313" key="3">
    <source>
        <dbReference type="EMBL" id="JAC69090.1"/>
    </source>
</evidence>
<dbReference type="SUPFAM" id="SSF46689">
    <property type="entry name" value="Homeodomain-like"/>
    <property type="match status" value="1"/>
</dbReference>
<name>A0A061R4K5_9CHLO</name>
<reference evidence="2" key="1">
    <citation type="submission" date="2014-05" db="EMBL/GenBank/DDBJ databases">
        <title>The transcriptome of the halophilic microalga Tetraselmis sp. GSL018 isolated from the Great Salt Lake, Utah.</title>
        <authorList>
            <person name="Jinkerson R.E."/>
            <person name="D'Adamo S."/>
            <person name="Posewitz M.C."/>
        </authorList>
    </citation>
    <scope>NUCLEOTIDE SEQUENCE</scope>
    <source>
        <strain evidence="2">GSL018</strain>
    </source>
</reference>
<dbReference type="PANTHER" id="PTHR41733">
    <property type="entry name" value="UBIQUITIN-ASSOCIATED/TRANSLATION ELONGATION FACTOR EF1B, N-TERMINAL, EUKARYOTE"/>
    <property type="match status" value="1"/>
</dbReference>
<organism evidence="2">
    <name type="scientific">Tetraselmis sp. GSL018</name>
    <dbReference type="NCBI Taxonomy" id="582737"/>
    <lineage>
        <taxon>Eukaryota</taxon>
        <taxon>Viridiplantae</taxon>
        <taxon>Chlorophyta</taxon>
        <taxon>core chlorophytes</taxon>
        <taxon>Chlorodendrophyceae</taxon>
        <taxon>Chlorodendrales</taxon>
        <taxon>Chlorodendraceae</taxon>
        <taxon>Tetraselmis</taxon>
    </lineage>
</organism>
<evidence type="ECO:0000313" key="2">
    <source>
        <dbReference type="EMBL" id="JAC65644.1"/>
    </source>
</evidence>
<sequence length="242" mass="26531">MTEPRRGPKIGDSASLWNFTPSPGWTKEEAQVLKLCLQKFGIGRWVQILDTGLLPGKLIQQLNGQTQRLLGQQSLSAYTGLRVDIDRIRADNNARTDVERKSGLIIWAGKNPTRKMKDEWQAKAKAEYGLTKEQLSEVDEKIEELMSQTKTIGGSGHTRQDLAAPLISLMDSDPADLNRSQKLQLLRRLRQHLAFLYSRAKRAAASDPYAPAAAPSADAAGPSPGSPSQPVVAPAAQRGRGR</sequence>
<dbReference type="AlphaFoldDB" id="A0A061R4K5"/>
<evidence type="ECO:0000256" key="1">
    <source>
        <dbReference type="SAM" id="MobiDB-lite"/>
    </source>
</evidence>
<feature type="non-terminal residue" evidence="2">
    <location>
        <position position="242"/>
    </location>
</feature>